<dbReference type="OrthoDB" id="674604at2759"/>
<evidence type="ECO:0000259" key="1">
    <source>
        <dbReference type="Pfam" id="PF06985"/>
    </source>
</evidence>
<evidence type="ECO:0000313" key="3">
    <source>
        <dbReference type="Proteomes" id="UP000777438"/>
    </source>
</evidence>
<organism evidence="2 3">
    <name type="scientific">Thelonectria olida</name>
    <dbReference type="NCBI Taxonomy" id="1576542"/>
    <lineage>
        <taxon>Eukaryota</taxon>
        <taxon>Fungi</taxon>
        <taxon>Dikarya</taxon>
        <taxon>Ascomycota</taxon>
        <taxon>Pezizomycotina</taxon>
        <taxon>Sordariomycetes</taxon>
        <taxon>Hypocreomycetidae</taxon>
        <taxon>Hypocreales</taxon>
        <taxon>Nectriaceae</taxon>
        <taxon>Thelonectria</taxon>
    </lineage>
</organism>
<dbReference type="EMBL" id="JAGPYM010000015">
    <property type="protein sequence ID" value="KAH6887063.1"/>
    <property type="molecule type" value="Genomic_DNA"/>
</dbReference>
<accession>A0A9P8W257</accession>
<dbReference type="AlphaFoldDB" id="A0A9P8W257"/>
<gene>
    <name evidence="2" type="ORF">B0T10DRAFT_607844</name>
</gene>
<proteinExistence type="predicted"/>
<protein>
    <submittedName>
        <fullName evidence="2">Heterokaryon incompatibility protein-domain-containing protein</fullName>
    </submittedName>
</protein>
<dbReference type="InterPro" id="IPR010730">
    <property type="entry name" value="HET"/>
</dbReference>
<name>A0A9P8W257_9HYPO</name>
<keyword evidence="3" id="KW-1185">Reference proteome</keyword>
<dbReference type="PANTHER" id="PTHR10622">
    <property type="entry name" value="HET DOMAIN-CONTAINING PROTEIN"/>
    <property type="match status" value="1"/>
</dbReference>
<dbReference type="Pfam" id="PF06985">
    <property type="entry name" value="HET"/>
    <property type="match status" value="1"/>
</dbReference>
<comment type="caution">
    <text evidence="2">The sequence shown here is derived from an EMBL/GenBank/DDBJ whole genome shotgun (WGS) entry which is preliminary data.</text>
</comment>
<dbReference type="Proteomes" id="UP000777438">
    <property type="component" value="Unassembled WGS sequence"/>
</dbReference>
<feature type="domain" description="Heterokaryon incompatibility" evidence="1">
    <location>
        <begin position="21"/>
        <end position="106"/>
    </location>
</feature>
<evidence type="ECO:0000313" key="2">
    <source>
        <dbReference type="EMBL" id="KAH6887063.1"/>
    </source>
</evidence>
<sequence>MRLLHTTDLTLSSFTTDIPQYAILSHTWGDDEVLFSDVENPAIRQVRLGWEKVSKCCQRAAQDGWQYVWIDTCCIDKTDPTELGEAINSMFRWYEKAEICYAYLSDVPPRHSPPQGVPWKWFFRSSRWFARGWTLQELLAPAFLLFLDDSWGTIGSREEWSPEIESATGIGIKQLLDFRSCCVATKLSWAANRQTTRVEDRAYSLLGLLGVSLPLIYGEGCNAFIRLQHELIRSYNDETIFVWGRPPFSGNVLASGTSEFSSDILAPSPESFAHSNGLAIRQFDHGRRGFTMTNAGLSLNVELFEFPNVLAGGESLYAIQLNCAWAWPPLDDVKKPMVLFLVKDPSKSLPAEHSLVFFQRRGVLLRDWGEMSSTYHKTLGRHNILITRKEAVETGGSVFNFVITPRYFPPTQLGVVHRYIWSANSREWKPEPQFNYKDKTDIRVSTHEALILESSAYTKKFSILLKWTPRMLSIGVLHHASAHTPSQLWFLRDSFCKAPASEQPRFQNLRKALKDKRHCF</sequence>
<dbReference type="PANTHER" id="PTHR10622:SF10">
    <property type="entry name" value="HET DOMAIN-CONTAINING PROTEIN"/>
    <property type="match status" value="1"/>
</dbReference>
<reference evidence="2 3" key="1">
    <citation type="journal article" date="2021" name="Nat. Commun.">
        <title>Genetic determinants of endophytism in the Arabidopsis root mycobiome.</title>
        <authorList>
            <person name="Mesny F."/>
            <person name="Miyauchi S."/>
            <person name="Thiergart T."/>
            <person name="Pickel B."/>
            <person name="Atanasova L."/>
            <person name="Karlsson M."/>
            <person name="Huettel B."/>
            <person name="Barry K.W."/>
            <person name="Haridas S."/>
            <person name="Chen C."/>
            <person name="Bauer D."/>
            <person name="Andreopoulos W."/>
            <person name="Pangilinan J."/>
            <person name="LaButti K."/>
            <person name="Riley R."/>
            <person name="Lipzen A."/>
            <person name="Clum A."/>
            <person name="Drula E."/>
            <person name="Henrissat B."/>
            <person name="Kohler A."/>
            <person name="Grigoriev I.V."/>
            <person name="Martin F.M."/>
            <person name="Hacquard S."/>
        </authorList>
    </citation>
    <scope>NUCLEOTIDE SEQUENCE [LARGE SCALE GENOMIC DNA]</scope>
    <source>
        <strain evidence="2 3">MPI-CAGE-CH-0241</strain>
    </source>
</reference>